<gene>
    <name evidence="3" type="ORF">NA56DRAFT_627038</name>
</gene>
<evidence type="ECO:0000313" key="3">
    <source>
        <dbReference type="EMBL" id="PMD20494.1"/>
    </source>
</evidence>
<dbReference type="PANTHER" id="PTHR23099">
    <property type="entry name" value="TRANSCRIPTIONAL REGULATOR"/>
    <property type="match status" value="1"/>
</dbReference>
<organism evidence="3 4">
    <name type="scientific">Hyaloscypha hepaticicola</name>
    <dbReference type="NCBI Taxonomy" id="2082293"/>
    <lineage>
        <taxon>Eukaryota</taxon>
        <taxon>Fungi</taxon>
        <taxon>Dikarya</taxon>
        <taxon>Ascomycota</taxon>
        <taxon>Pezizomycotina</taxon>
        <taxon>Leotiomycetes</taxon>
        <taxon>Helotiales</taxon>
        <taxon>Hyaloscyphaceae</taxon>
        <taxon>Hyaloscypha</taxon>
    </lineage>
</organism>
<protein>
    <recommendedName>
        <fullName evidence="2">SprT-like domain-containing protein</fullName>
    </recommendedName>
</protein>
<dbReference type="SMART" id="SM00731">
    <property type="entry name" value="SprT"/>
    <property type="match status" value="1"/>
</dbReference>
<dbReference type="Pfam" id="PF17283">
    <property type="entry name" value="Zn_ribbon_SprT"/>
    <property type="match status" value="1"/>
</dbReference>
<feature type="compositionally biased region" description="Basic and acidic residues" evidence="1">
    <location>
        <begin position="239"/>
        <end position="252"/>
    </location>
</feature>
<feature type="compositionally biased region" description="Basic and acidic residues" evidence="1">
    <location>
        <begin position="393"/>
        <end position="405"/>
    </location>
</feature>
<dbReference type="STRING" id="1745343.A0A2J6Q2Q1"/>
<proteinExistence type="predicted"/>
<dbReference type="PANTHER" id="PTHR23099:SF0">
    <property type="entry name" value="GERM CELL NUCLEAR ACIDIC PROTEIN"/>
    <property type="match status" value="1"/>
</dbReference>
<feature type="compositionally biased region" description="Basic residues" evidence="1">
    <location>
        <begin position="28"/>
        <end position="45"/>
    </location>
</feature>
<dbReference type="SUPFAM" id="SSF47095">
    <property type="entry name" value="HMG-box"/>
    <property type="match status" value="1"/>
</dbReference>
<feature type="region of interest" description="Disordered" evidence="1">
    <location>
        <begin position="371"/>
        <end position="469"/>
    </location>
</feature>
<feature type="compositionally biased region" description="Basic and acidic residues" evidence="1">
    <location>
        <begin position="138"/>
        <end position="147"/>
    </location>
</feature>
<feature type="compositionally biased region" description="Basic and acidic residues" evidence="1">
    <location>
        <begin position="278"/>
        <end position="289"/>
    </location>
</feature>
<accession>A0A2J6Q2Q1</accession>
<dbReference type="AlphaFoldDB" id="A0A2J6Q2Q1"/>
<evidence type="ECO:0000259" key="2">
    <source>
        <dbReference type="SMART" id="SM00731"/>
    </source>
</evidence>
<reference evidence="3 4" key="1">
    <citation type="submission" date="2016-05" db="EMBL/GenBank/DDBJ databases">
        <title>A degradative enzymes factory behind the ericoid mycorrhizal symbiosis.</title>
        <authorList>
            <consortium name="DOE Joint Genome Institute"/>
            <person name="Martino E."/>
            <person name="Morin E."/>
            <person name="Grelet G."/>
            <person name="Kuo A."/>
            <person name="Kohler A."/>
            <person name="Daghino S."/>
            <person name="Barry K."/>
            <person name="Choi C."/>
            <person name="Cichocki N."/>
            <person name="Clum A."/>
            <person name="Copeland A."/>
            <person name="Hainaut M."/>
            <person name="Haridas S."/>
            <person name="Labutti K."/>
            <person name="Lindquist E."/>
            <person name="Lipzen A."/>
            <person name="Khouja H.-R."/>
            <person name="Murat C."/>
            <person name="Ohm R."/>
            <person name="Olson A."/>
            <person name="Spatafora J."/>
            <person name="Veneault-Fourrey C."/>
            <person name="Henrissat B."/>
            <person name="Grigoriev I."/>
            <person name="Martin F."/>
            <person name="Perotto S."/>
        </authorList>
    </citation>
    <scope>NUCLEOTIDE SEQUENCE [LARGE SCALE GENOMIC DNA]</scope>
    <source>
        <strain evidence="3 4">UAMH 7357</strain>
    </source>
</reference>
<keyword evidence="4" id="KW-1185">Reference proteome</keyword>
<evidence type="ECO:0000313" key="4">
    <source>
        <dbReference type="Proteomes" id="UP000235672"/>
    </source>
</evidence>
<feature type="compositionally biased region" description="Basic residues" evidence="1">
    <location>
        <begin position="327"/>
        <end position="337"/>
    </location>
</feature>
<dbReference type="InterPro" id="IPR035240">
    <property type="entry name" value="SprT_Zn_ribbon"/>
</dbReference>
<dbReference type="EMBL" id="KZ613484">
    <property type="protein sequence ID" value="PMD20494.1"/>
    <property type="molecule type" value="Genomic_DNA"/>
</dbReference>
<feature type="region of interest" description="Disordered" evidence="1">
    <location>
        <begin position="324"/>
        <end position="354"/>
    </location>
</feature>
<dbReference type="GO" id="GO:0006950">
    <property type="term" value="P:response to stress"/>
    <property type="evidence" value="ECO:0007669"/>
    <property type="project" value="UniProtKB-ARBA"/>
</dbReference>
<feature type="region of interest" description="Disordered" evidence="1">
    <location>
        <begin position="1"/>
        <end position="302"/>
    </location>
</feature>
<feature type="compositionally biased region" description="Polar residues" evidence="1">
    <location>
        <begin position="148"/>
        <end position="161"/>
    </location>
</feature>
<dbReference type="Proteomes" id="UP000235672">
    <property type="component" value="Unassembled WGS sequence"/>
</dbReference>
<feature type="compositionally biased region" description="Basic and acidic residues" evidence="1">
    <location>
        <begin position="113"/>
        <end position="126"/>
    </location>
</feature>
<dbReference type="InterPro" id="IPR006640">
    <property type="entry name" value="SprT-like_domain"/>
</dbReference>
<name>A0A2J6Q2Q1_9HELO</name>
<dbReference type="CDD" id="cd00084">
    <property type="entry name" value="HMG-box_SF"/>
    <property type="match status" value="1"/>
</dbReference>
<feature type="compositionally biased region" description="Polar residues" evidence="1">
    <location>
        <begin position="203"/>
        <end position="214"/>
    </location>
</feature>
<feature type="compositionally biased region" description="Gly residues" evidence="1">
    <location>
        <begin position="61"/>
        <end position="70"/>
    </location>
</feature>
<feature type="domain" description="SprT-like" evidence="2">
    <location>
        <begin position="537"/>
        <end position="714"/>
    </location>
</feature>
<evidence type="ECO:0000256" key="1">
    <source>
        <dbReference type="SAM" id="MobiDB-lite"/>
    </source>
</evidence>
<dbReference type="InterPro" id="IPR036910">
    <property type="entry name" value="HMG_box_dom_sf"/>
</dbReference>
<feature type="compositionally biased region" description="Basic residues" evidence="1">
    <location>
        <begin position="266"/>
        <end position="277"/>
    </location>
</feature>
<dbReference type="GO" id="GO:0005634">
    <property type="term" value="C:nucleus"/>
    <property type="evidence" value="ECO:0007669"/>
    <property type="project" value="TreeGrafter"/>
</dbReference>
<dbReference type="Pfam" id="PF10263">
    <property type="entry name" value="SprT-like"/>
    <property type="match status" value="1"/>
</dbReference>
<sequence>MARLVKNLGQSGKGSEDEIPGIEELTGGRRKNAMAKIKGPVRGKSGKSVDKSLMGEEGEDVGGGGGGEGGVPKVKTRKRVLKQTADNPLLRRFDSASSELLGEGSRRKGRTVGLKDRKAAVGKEDVLAEPESCGGEKALARVEDEGSKNGTKQNSSSNTLIKSIEADDGGVTQARKTKRQPGTAKGREITEGVVGETEEVKTNQKSRSTTAESSQNEDEDINQVKKTKSTQISKKVDRKTRENKTPERDRSTPVESADENANQVRKPVKIRQAKKSTKKFEPKSPPKAESDEEDFGVDSDGLSDFIVDDSTFVEEEDTIIEEAAPRLVRRLVKGRRPNRVEESDDEDLGKKVGKLKIAEEDVSKTLEKALRELDLDDSEDEGEAKTRNTSKNIHSEVPRRGRDDIQPPASSDVDDPFTLRYSPSMNKPIKVPKETRFATPPESPDLKPKGLASPKKKPPRIPSTPHRPSMDSFWQQDVVNDWNDQYSPRKVIFPKQEFRHDGSIPLDLIDPLLLKRSPVKQDRVTKEAKKAFAKKKYDLAQSFLLELDVLVTGGEISRLAEQTGGIKVTWNKKLNTTAGRAKWKRDTLKPGIKPDGTVGPSYRHYAFIELAEKVIDDEDRLLNTIAHEFCHLATFMIDNQKENPHGKEFKAWGAKVTRIFRHKGIQVSTKHSYEIDYKYVWECENCGIEFKRHSKSIDTERQRCGACKSRLVQIKPVPRTGKENGGKEKGLGEYQMFVKENMSRVREQNPGSPQKEIMSLVGKKYQEYKASKVSGVTTTIEMVDIVEEVQGRKMTPEKERAAFVSRKLDFLDLTRD</sequence>
<dbReference type="OrthoDB" id="20772at2759"/>